<dbReference type="Pfam" id="PF05510">
    <property type="entry name" value="Sarcoglycan_2"/>
    <property type="match status" value="1"/>
</dbReference>
<keyword evidence="2" id="KW-1133">Transmembrane helix</keyword>
<organism evidence="6">
    <name type="scientific">Phlebotomus kandelakii</name>
    <dbReference type="NCBI Taxonomy" id="1109342"/>
    <lineage>
        <taxon>Eukaryota</taxon>
        <taxon>Metazoa</taxon>
        <taxon>Ecdysozoa</taxon>
        <taxon>Arthropoda</taxon>
        <taxon>Hexapoda</taxon>
        <taxon>Insecta</taxon>
        <taxon>Pterygota</taxon>
        <taxon>Neoptera</taxon>
        <taxon>Endopterygota</taxon>
        <taxon>Diptera</taxon>
        <taxon>Nematocera</taxon>
        <taxon>Psychodoidea</taxon>
        <taxon>Psychodidae</taxon>
        <taxon>Phlebotomus</taxon>
        <taxon>Larroussius</taxon>
    </lineage>
</organism>
<feature type="domain" description="Sarcoglycan alpha/epsilon second" evidence="5">
    <location>
        <begin position="122"/>
        <end position="244"/>
    </location>
</feature>
<dbReference type="Pfam" id="PF20989">
    <property type="entry name" value="Sarcoglycan_2_C"/>
    <property type="match status" value="1"/>
</dbReference>
<dbReference type="GO" id="GO:0016012">
    <property type="term" value="C:sarcoglycan complex"/>
    <property type="evidence" value="ECO:0007669"/>
    <property type="project" value="InterPro"/>
</dbReference>
<feature type="transmembrane region" description="Helical" evidence="2">
    <location>
        <begin position="286"/>
        <end position="310"/>
    </location>
</feature>
<evidence type="ECO:0000259" key="4">
    <source>
        <dbReference type="Pfam" id="PF05510"/>
    </source>
</evidence>
<evidence type="ECO:0000256" key="1">
    <source>
        <dbReference type="SAM" id="MobiDB-lite"/>
    </source>
</evidence>
<evidence type="ECO:0000256" key="3">
    <source>
        <dbReference type="SAM" id="SignalP"/>
    </source>
</evidence>
<dbReference type="AlphaFoldDB" id="A0A6B2E8V0"/>
<reference evidence="6" key="1">
    <citation type="submission" date="2019-10" db="EMBL/GenBank/DDBJ databases">
        <title>Short sand fly seasons in Tbilisi, Georgia, hinder development of host immunity to saliva of the visceral leishmaniasis vector Phlebotomus kandelakii.</title>
        <authorList>
            <person name="Oliveira F."/>
            <person name="Giorgobiani E."/>
            <person name="Guimaraes-Costa A.B."/>
            <person name="Abdeladhim M."/>
            <person name="Oristian J."/>
            <person name="Tskhvaradze L."/>
            <person name="Tsertsvadze N."/>
            <person name="Zakalashvili M."/>
            <person name="Valenzuela J.G."/>
            <person name="Kamhawi S."/>
        </authorList>
    </citation>
    <scope>NUCLEOTIDE SEQUENCE</scope>
    <source>
        <strain evidence="6">Wild-capture in Tbilisi</strain>
        <tissue evidence="6">Salivary glands</tissue>
    </source>
</reference>
<evidence type="ECO:0000313" key="6">
    <source>
        <dbReference type="EMBL" id="NBJ58793.1"/>
    </source>
</evidence>
<keyword evidence="2" id="KW-0812">Transmembrane</keyword>
<dbReference type="PANTHER" id="PTHR10132">
    <property type="entry name" value="ALPHA-/EPSILON-SARCOGLYCAN FAMILY MEMBER"/>
    <property type="match status" value="1"/>
</dbReference>
<dbReference type="InterPro" id="IPR008908">
    <property type="entry name" value="Sarcoglycan_alpha/epsilon"/>
</dbReference>
<evidence type="ECO:0000259" key="5">
    <source>
        <dbReference type="Pfam" id="PF20989"/>
    </source>
</evidence>
<proteinExistence type="predicted"/>
<dbReference type="EMBL" id="GIFK01001090">
    <property type="protein sequence ID" value="NBJ58793.1"/>
    <property type="molecule type" value="Transcribed_RNA"/>
</dbReference>
<name>A0A6B2E8V0_9DIPT</name>
<feature type="compositionally biased region" description="Polar residues" evidence="1">
    <location>
        <begin position="373"/>
        <end position="396"/>
    </location>
</feature>
<dbReference type="PANTHER" id="PTHR10132:SF14">
    <property type="entry name" value="SARCOGLYCAN ALPHA, ISOFORM C"/>
    <property type="match status" value="1"/>
</dbReference>
<protein>
    <submittedName>
        <fullName evidence="6">Putative conserved secreted protein</fullName>
    </submittedName>
</protein>
<feature type="domain" description="Sarcoglycan alpha/epsilon N-terminal" evidence="4">
    <location>
        <begin position="27"/>
        <end position="114"/>
    </location>
</feature>
<feature type="signal peptide" evidence="3">
    <location>
        <begin position="1"/>
        <end position="19"/>
    </location>
</feature>
<keyword evidence="3" id="KW-0732">Signal</keyword>
<dbReference type="InterPro" id="IPR048346">
    <property type="entry name" value="Sarcoglycan_N"/>
</dbReference>
<dbReference type="InterPro" id="IPR048347">
    <property type="entry name" value="Sarcoglycan_C"/>
</dbReference>
<sequence>MWKILAISIFGLFFSASGSLNLDPIFVSELFSLRIDATYFNWSTTLTPNQYVFRPSLEGFPDLPSWMRYMYSEEHRAGFLYGTPPDRLTGKEVRLEIVGLNRQTFETRQIILSLWMTGKIAARNVVQMKIDNLDWVHLMDPGRIENLKNIYQKDLWPESSKDLHIVFMEAATKMGARLPVLPQLHEGVIVHLGSNAMFSDRLLELQEEVKPLYKISTCNYKRTSVQTIFEDGGFRLDWCAFRITGDDSGAEDSLKNTQGIGLNHGQDRWQGISRSDAPQRNYIDELTFAVAIPGMILAILIAFLSCILCFQHKSIDDPHSEYFFDTIFHLCKEFRERKNPTVPIVKLTQDSANYPTTTLLKSLKDAPNLNADNMSLHSQSLSPNHGQETSTDSNVNVYMRPKPPPYKRNGVHI</sequence>
<feature type="chain" id="PRO_5025609614" evidence="3">
    <location>
        <begin position="20"/>
        <end position="413"/>
    </location>
</feature>
<evidence type="ECO:0000256" key="2">
    <source>
        <dbReference type="SAM" id="Phobius"/>
    </source>
</evidence>
<accession>A0A6B2E8V0</accession>
<keyword evidence="2" id="KW-0472">Membrane</keyword>
<feature type="region of interest" description="Disordered" evidence="1">
    <location>
        <begin position="373"/>
        <end position="413"/>
    </location>
</feature>